<gene>
    <name evidence="2" type="ORF">BT96DRAFT_1072507</name>
</gene>
<organism evidence="2 3">
    <name type="scientific">Gymnopus androsaceus JB14</name>
    <dbReference type="NCBI Taxonomy" id="1447944"/>
    <lineage>
        <taxon>Eukaryota</taxon>
        <taxon>Fungi</taxon>
        <taxon>Dikarya</taxon>
        <taxon>Basidiomycota</taxon>
        <taxon>Agaricomycotina</taxon>
        <taxon>Agaricomycetes</taxon>
        <taxon>Agaricomycetidae</taxon>
        <taxon>Agaricales</taxon>
        <taxon>Marasmiineae</taxon>
        <taxon>Omphalotaceae</taxon>
        <taxon>Gymnopus</taxon>
    </lineage>
</organism>
<evidence type="ECO:0000313" key="2">
    <source>
        <dbReference type="EMBL" id="KAE9388758.1"/>
    </source>
</evidence>
<dbReference type="EMBL" id="ML769728">
    <property type="protein sequence ID" value="KAE9388758.1"/>
    <property type="molecule type" value="Genomic_DNA"/>
</dbReference>
<proteinExistence type="predicted"/>
<protein>
    <submittedName>
        <fullName evidence="2">Uncharacterized protein</fullName>
    </submittedName>
</protein>
<keyword evidence="1" id="KW-0175">Coiled coil</keyword>
<dbReference type="OrthoDB" id="3268409at2759"/>
<sequence>MDAASWFNPAQAFAYSQGRPEGFSTILKNGNSRYCCVLVDSEGNKVPCSVRHTTRQGCKICPYGRPDFAHAHHCSATREDLQKQLQNSLSRTLFEKTFALWTASKTLGCTSSPFEPTLITDEELAIRIAEESLNTEIRRGHVAKATCDGHLLLEYTNQGTGRAYVCLYDLEYLEALSKNNVEDIEFIESNAELDGYGPLAPCSTIPCNIATLTVEALPSYPSLSVTKASGIMFVLEIAGTDPISCISFVYCRVFVNRQSAQAHKLVFEAIETIISNDTGSKLRWHHLHAANAQDFTGILHWGGDQDGSQAKGLGLHLCSWAMELPEKYDVHEPHRLFTSLSTYEHLHRIFRLCDVHYKRNIQKANVPKAVKDKMRLLSCITHPHFDQTMAEIAMEGGKVGADWVQDKIRSGFAFAGICWERSFIPKIIWQTGDSSTNVEEGLHANVNLMVSHIYESTGIAPTYSCRTLAESTTRNLKRKSSEARKPLLAQDKKIDEHNSKLQKAHEKMDIAEARLRDHYSRQASIAVIQKAAAARDKARDSYRKTYTASMELATLGTGTAFDGSTTWYLLEPRDLGTENLYNFVELYMGPVRASKSLQNTSNLVNFR</sequence>
<dbReference type="Proteomes" id="UP000799118">
    <property type="component" value="Unassembled WGS sequence"/>
</dbReference>
<evidence type="ECO:0000313" key="3">
    <source>
        <dbReference type="Proteomes" id="UP000799118"/>
    </source>
</evidence>
<name>A0A6A4GSV2_9AGAR</name>
<accession>A0A6A4GSV2</accession>
<reference evidence="2" key="1">
    <citation type="journal article" date="2019" name="Environ. Microbiol.">
        <title>Fungal ecological strategies reflected in gene transcription - a case study of two litter decomposers.</title>
        <authorList>
            <person name="Barbi F."/>
            <person name="Kohler A."/>
            <person name="Barry K."/>
            <person name="Baskaran P."/>
            <person name="Daum C."/>
            <person name="Fauchery L."/>
            <person name="Ihrmark K."/>
            <person name="Kuo A."/>
            <person name="LaButti K."/>
            <person name="Lipzen A."/>
            <person name="Morin E."/>
            <person name="Grigoriev I.V."/>
            <person name="Henrissat B."/>
            <person name="Lindahl B."/>
            <person name="Martin F."/>
        </authorList>
    </citation>
    <scope>NUCLEOTIDE SEQUENCE</scope>
    <source>
        <strain evidence="2">JB14</strain>
    </source>
</reference>
<evidence type="ECO:0000256" key="1">
    <source>
        <dbReference type="SAM" id="Coils"/>
    </source>
</evidence>
<feature type="coiled-coil region" evidence="1">
    <location>
        <begin position="494"/>
        <end position="521"/>
    </location>
</feature>
<dbReference type="AlphaFoldDB" id="A0A6A4GSV2"/>
<keyword evidence="3" id="KW-1185">Reference proteome</keyword>